<dbReference type="AlphaFoldDB" id="A0A6J4HTZ5"/>
<dbReference type="EMBL" id="CADCSY010000059">
    <property type="protein sequence ID" value="CAA9233341.1"/>
    <property type="molecule type" value="Genomic_DNA"/>
</dbReference>
<feature type="compositionally biased region" description="Low complexity" evidence="1">
    <location>
        <begin position="215"/>
        <end position="229"/>
    </location>
</feature>
<accession>A0A6J4HTZ5</accession>
<proteinExistence type="predicted"/>
<name>A0A6J4HTZ5_9ACTN</name>
<evidence type="ECO:0000313" key="2">
    <source>
        <dbReference type="EMBL" id="CAA9233341.1"/>
    </source>
</evidence>
<organism evidence="2">
    <name type="scientific">uncultured Acidimicrobiales bacterium</name>
    <dbReference type="NCBI Taxonomy" id="310071"/>
    <lineage>
        <taxon>Bacteria</taxon>
        <taxon>Bacillati</taxon>
        <taxon>Actinomycetota</taxon>
        <taxon>Acidimicrobiia</taxon>
        <taxon>Acidimicrobiales</taxon>
        <taxon>environmental samples</taxon>
    </lineage>
</organism>
<gene>
    <name evidence="2" type="ORF">AVDCRST_MAG20-1340</name>
</gene>
<feature type="region of interest" description="Disordered" evidence="1">
    <location>
        <begin position="78"/>
        <end position="102"/>
    </location>
</feature>
<feature type="region of interest" description="Disordered" evidence="1">
    <location>
        <begin position="136"/>
        <end position="174"/>
    </location>
</feature>
<reference evidence="2" key="1">
    <citation type="submission" date="2020-02" db="EMBL/GenBank/DDBJ databases">
        <authorList>
            <person name="Meier V. D."/>
        </authorList>
    </citation>
    <scope>NUCLEOTIDE SEQUENCE</scope>
    <source>
        <strain evidence="2">AVDCRST_MAG20</strain>
    </source>
</reference>
<protein>
    <recommendedName>
        <fullName evidence="3">Zinc-finger domain-containing protein</fullName>
    </recommendedName>
</protein>
<feature type="compositionally biased region" description="Low complexity" evidence="1">
    <location>
        <begin position="139"/>
        <end position="148"/>
    </location>
</feature>
<sequence>MSLDTPPDPANGPHLDEEAVSAALDAEATAEEAIHLRACARCRAAVDRLRSVSDAVAAPVAIDDEVRDAAIAAAIAAHRPAHDERPGASGAPVTTISRRRPGRWRHRTATPWLGMAAALLLVALALPLLRSGSDEEAAETSAADRSTSGGEGAAGGSDEDSAEVEAAGAPVDVGDLGALEREADLRPVIDAALGPVGEEDATDEAVRPEGGPAQADASSGGSEEAAEGGAADGSEEGSSATTTAVPPPSSEAPAAADGGPRRGDECEEAVRAALPDAGGLVLLGSATVDGAAAIVYGFAGPGPRETVLAALVRRDGCELVTFQSYARG</sequence>
<evidence type="ECO:0000256" key="1">
    <source>
        <dbReference type="SAM" id="MobiDB-lite"/>
    </source>
</evidence>
<evidence type="ECO:0008006" key="3">
    <source>
        <dbReference type="Google" id="ProtNLM"/>
    </source>
</evidence>
<feature type="region of interest" description="Disordered" evidence="1">
    <location>
        <begin position="191"/>
        <end position="265"/>
    </location>
</feature>